<dbReference type="Pfam" id="PF00441">
    <property type="entry name" value="Acyl-CoA_dh_1"/>
    <property type="match status" value="1"/>
</dbReference>
<evidence type="ECO:0000313" key="10">
    <source>
        <dbReference type="EMBL" id="GIG09817.1"/>
    </source>
</evidence>
<dbReference type="InterPro" id="IPR037069">
    <property type="entry name" value="AcylCoA_DH/ox_N_sf"/>
</dbReference>
<evidence type="ECO:0000256" key="6">
    <source>
        <dbReference type="RuleBase" id="RU362125"/>
    </source>
</evidence>
<dbReference type="PANTHER" id="PTHR43292">
    <property type="entry name" value="ACYL-COA DEHYDROGENASE"/>
    <property type="match status" value="1"/>
</dbReference>
<dbReference type="InterPro" id="IPR009100">
    <property type="entry name" value="AcylCoA_DH/oxidase_NM_dom_sf"/>
</dbReference>
<proteinExistence type="inferred from homology"/>
<dbReference type="GO" id="GO:0050660">
    <property type="term" value="F:flavin adenine dinucleotide binding"/>
    <property type="evidence" value="ECO:0007669"/>
    <property type="project" value="InterPro"/>
</dbReference>
<comment type="cofactor">
    <cofactor evidence="1 6">
        <name>FAD</name>
        <dbReference type="ChEBI" id="CHEBI:57692"/>
    </cofactor>
</comment>
<keyword evidence="4 6" id="KW-0274">FAD</keyword>
<protein>
    <submittedName>
        <fullName evidence="10">Acyl-CoA dehydrogenase</fullName>
    </submittedName>
</protein>
<evidence type="ECO:0000313" key="11">
    <source>
        <dbReference type="Proteomes" id="UP000630887"/>
    </source>
</evidence>
<accession>A0A8J3L0R1</accession>
<evidence type="ECO:0000256" key="5">
    <source>
        <dbReference type="ARBA" id="ARBA00023002"/>
    </source>
</evidence>
<dbReference type="AlphaFoldDB" id="A0A8J3L0R1"/>
<evidence type="ECO:0000259" key="7">
    <source>
        <dbReference type="Pfam" id="PF00441"/>
    </source>
</evidence>
<comment type="similarity">
    <text evidence="2 6">Belongs to the acyl-CoA dehydrogenase family.</text>
</comment>
<dbReference type="Pfam" id="PF02771">
    <property type="entry name" value="Acyl-CoA_dh_N"/>
    <property type="match status" value="1"/>
</dbReference>
<name>A0A8J3L0R1_9ACTN</name>
<evidence type="ECO:0000259" key="9">
    <source>
        <dbReference type="Pfam" id="PF02771"/>
    </source>
</evidence>
<dbReference type="GO" id="GO:0016627">
    <property type="term" value="F:oxidoreductase activity, acting on the CH-CH group of donors"/>
    <property type="evidence" value="ECO:0007669"/>
    <property type="project" value="InterPro"/>
</dbReference>
<evidence type="ECO:0000256" key="1">
    <source>
        <dbReference type="ARBA" id="ARBA00001974"/>
    </source>
</evidence>
<dbReference type="InterPro" id="IPR006091">
    <property type="entry name" value="Acyl-CoA_Oxase/DH_mid-dom"/>
</dbReference>
<evidence type="ECO:0000256" key="3">
    <source>
        <dbReference type="ARBA" id="ARBA00022630"/>
    </source>
</evidence>
<dbReference type="InterPro" id="IPR009075">
    <property type="entry name" value="AcylCo_DH/oxidase_C"/>
</dbReference>
<dbReference type="FunFam" id="2.40.110.10:FF:000011">
    <property type="entry name" value="Acyl-CoA dehydrogenase FadE34"/>
    <property type="match status" value="1"/>
</dbReference>
<dbReference type="Gene3D" id="1.20.140.10">
    <property type="entry name" value="Butyryl-CoA Dehydrogenase, subunit A, domain 3"/>
    <property type="match status" value="1"/>
</dbReference>
<dbReference type="SUPFAM" id="SSF47203">
    <property type="entry name" value="Acyl-CoA dehydrogenase C-terminal domain-like"/>
    <property type="match status" value="1"/>
</dbReference>
<feature type="domain" description="Acyl-CoA dehydrogenase/oxidase N-terminal" evidence="9">
    <location>
        <begin position="60"/>
        <end position="139"/>
    </location>
</feature>
<dbReference type="InterPro" id="IPR013786">
    <property type="entry name" value="AcylCoA_DH/ox_N"/>
</dbReference>
<reference evidence="10 11" key="1">
    <citation type="submission" date="2021-01" db="EMBL/GenBank/DDBJ databases">
        <title>Whole genome shotgun sequence of Catellatospora coxensis NBRC 107359.</title>
        <authorList>
            <person name="Komaki H."/>
            <person name="Tamura T."/>
        </authorList>
    </citation>
    <scope>NUCLEOTIDE SEQUENCE [LARGE SCALE GENOMIC DNA]</scope>
    <source>
        <strain evidence="10 11">NBRC 107359</strain>
    </source>
</reference>
<dbReference type="Gene3D" id="2.40.110.10">
    <property type="entry name" value="Butyryl-CoA Dehydrogenase, subunit A, domain 2"/>
    <property type="match status" value="1"/>
</dbReference>
<keyword evidence="11" id="KW-1185">Reference proteome</keyword>
<organism evidence="10 11">
    <name type="scientific">Catellatospora coxensis</name>
    <dbReference type="NCBI Taxonomy" id="310354"/>
    <lineage>
        <taxon>Bacteria</taxon>
        <taxon>Bacillati</taxon>
        <taxon>Actinomycetota</taxon>
        <taxon>Actinomycetes</taxon>
        <taxon>Micromonosporales</taxon>
        <taxon>Micromonosporaceae</taxon>
        <taxon>Catellatospora</taxon>
    </lineage>
</organism>
<evidence type="ECO:0000256" key="2">
    <source>
        <dbReference type="ARBA" id="ARBA00009347"/>
    </source>
</evidence>
<sequence length="426" mass="46103">MAAPFRAGRPALILHSQCIKFAAKGTEVGASVAEPVTAESLRERVDGFLAGHDPAGDRLEFLRARFDAGLAWVHYPVGLGGLGAPRVLQPVVDQRFAAAGAPDNSPRRIGIGLGMAAPTILRHGTAAQRERFLRPLWTAEEVWCQLFSEPGAGSDLAGVATRAVRDGDGWLVDGQKVWTSMAHQARWGILLARTDPAAPKHAGLTYFLCDMHAPGVEVRPLRQATGEAEFNEVFLSGVRLGDELRLGAVGEGWAVARTTLMNERVAIGGAALPREGGMIGVLARTWRRRPELRSPALHDEVLRLWVRAEALRLTGIRLRQQLAAGEPGPEGSAMKLAFAALTQQISGTEVELLGAEGLRHDHWRADRPEELDLIGRGPTYRWLRAKGNSIEGGTSEVLRSIVAERVLGLPAEPRQDTGVAWKDLPR</sequence>
<dbReference type="Proteomes" id="UP000630887">
    <property type="component" value="Unassembled WGS sequence"/>
</dbReference>
<comment type="caution">
    <text evidence="10">The sequence shown here is derived from an EMBL/GenBank/DDBJ whole genome shotgun (WGS) entry which is preliminary data.</text>
</comment>
<dbReference type="InterPro" id="IPR046373">
    <property type="entry name" value="Acyl-CoA_Oxase/DH_mid-dom_sf"/>
</dbReference>
<evidence type="ECO:0000256" key="4">
    <source>
        <dbReference type="ARBA" id="ARBA00022827"/>
    </source>
</evidence>
<gene>
    <name evidence="10" type="ORF">Cco03nite_65170</name>
</gene>
<keyword evidence="3 6" id="KW-0285">Flavoprotein</keyword>
<dbReference type="Gene3D" id="1.10.540.10">
    <property type="entry name" value="Acyl-CoA dehydrogenase/oxidase, N-terminal domain"/>
    <property type="match status" value="1"/>
</dbReference>
<dbReference type="Pfam" id="PF02770">
    <property type="entry name" value="Acyl-CoA_dh_M"/>
    <property type="match status" value="1"/>
</dbReference>
<dbReference type="InterPro" id="IPR052161">
    <property type="entry name" value="Mycobact_Acyl-CoA_DH"/>
</dbReference>
<evidence type="ECO:0000259" key="8">
    <source>
        <dbReference type="Pfam" id="PF02770"/>
    </source>
</evidence>
<keyword evidence="5 6" id="KW-0560">Oxidoreductase</keyword>
<feature type="domain" description="Acyl-CoA dehydrogenase/oxidase C-terminal" evidence="7">
    <location>
        <begin position="250"/>
        <end position="407"/>
    </location>
</feature>
<dbReference type="GO" id="GO:0005886">
    <property type="term" value="C:plasma membrane"/>
    <property type="evidence" value="ECO:0007669"/>
    <property type="project" value="TreeGrafter"/>
</dbReference>
<dbReference type="EMBL" id="BONI01000073">
    <property type="protein sequence ID" value="GIG09817.1"/>
    <property type="molecule type" value="Genomic_DNA"/>
</dbReference>
<dbReference type="SUPFAM" id="SSF56645">
    <property type="entry name" value="Acyl-CoA dehydrogenase NM domain-like"/>
    <property type="match status" value="1"/>
</dbReference>
<dbReference type="InterPro" id="IPR036250">
    <property type="entry name" value="AcylCo_DH-like_C"/>
</dbReference>
<feature type="domain" description="Acyl-CoA oxidase/dehydrogenase middle" evidence="8">
    <location>
        <begin position="144"/>
        <end position="233"/>
    </location>
</feature>
<dbReference type="PANTHER" id="PTHR43292:SF4">
    <property type="entry name" value="ACYL-COA DEHYDROGENASE FADE34"/>
    <property type="match status" value="1"/>
</dbReference>